<evidence type="ECO:0000259" key="2">
    <source>
        <dbReference type="Pfam" id="PF03795"/>
    </source>
</evidence>
<evidence type="ECO:0000313" key="4">
    <source>
        <dbReference type="Proteomes" id="UP000198403"/>
    </source>
</evidence>
<dbReference type="Pfam" id="PF03795">
    <property type="entry name" value="YCII"/>
    <property type="match status" value="1"/>
</dbReference>
<dbReference type="Gene3D" id="3.30.70.1060">
    <property type="entry name" value="Dimeric alpha+beta barrel"/>
    <property type="match status" value="1"/>
</dbReference>
<dbReference type="SUPFAM" id="SSF54909">
    <property type="entry name" value="Dimeric alpha+beta barrel"/>
    <property type="match status" value="1"/>
</dbReference>
<dbReference type="AlphaFoldDB" id="A0A238V6H8"/>
<dbReference type="RefSeq" id="WP_254920344.1">
    <property type="nucleotide sequence ID" value="NZ_FZNO01000002.1"/>
</dbReference>
<evidence type="ECO:0000256" key="1">
    <source>
        <dbReference type="ARBA" id="ARBA00007689"/>
    </source>
</evidence>
<dbReference type="InterPro" id="IPR011008">
    <property type="entry name" value="Dimeric_a/b-barrel"/>
</dbReference>
<feature type="domain" description="YCII-related" evidence="2">
    <location>
        <begin position="1"/>
        <end position="85"/>
    </location>
</feature>
<dbReference type="InterPro" id="IPR005545">
    <property type="entry name" value="YCII"/>
</dbReference>
<evidence type="ECO:0000313" key="3">
    <source>
        <dbReference type="EMBL" id="SNR29886.1"/>
    </source>
</evidence>
<organism evidence="3 4">
    <name type="scientific">Blastococcus mobilis</name>
    <dbReference type="NCBI Taxonomy" id="1938746"/>
    <lineage>
        <taxon>Bacteria</taxon>
        <taxon>Bacillati</taxon>
        <taxon>Actinomycetota</taxon>
        <taxon>Actinomycetes</taxon>
        <taxon>Geodermatophilales</taxon>
        <taxon>Geodermatophilaceae</taxon>
        <taxon>Blastococcus</taxon>
    </lineage>
</organism>
<name>A0A238V6H8_9ACTN</name>
<reference evidence="3 4" key="1">
    <citation type="submission" date="2017-06" db="EMBL/GenBank/DDBJ databases">
        <authorList>
            <person name="Kim H.J."/>
            <person name="Triplett B.A."/>
        </authorList>
    </citation>
    <scope>NUCLEOTIDE SEQUENCE [LARGE SCALE GENOMIC DNA]</scope>
    <source>
        <strain evidence="3 4">DSM 44272</strain>
    </source>
</reference>
<sequence length="93" mass="10415">MKYVMTYRAVEEFLPLAREHGPAHVERLRDFHGRGALLMVGTFEEPMNGDAMGIFTSREAAEEFIAGDPFVLNGVVAAWTLRPWNEILQPAPA</sequence>
<accession>A0A238V6H8</accession>
<proteinExistence type="inferred from homology"/>
<gene>
    <name evidence="3" type="ORF">SAMN06272737_102129</name>
</gene>
<dbReference type="EMBL" id="FZNO01000002">
    <property type="protein sequence ID" value="SNR29886.1"/>
    <property type="molecule type" value="Genomic_DNA"/>
</dbReference>
<protein>
    <recommendedName>
        <fullName evidence="2">YCII-related domain-containing protein</fullName>
    </recommendedName>
</protein>
<dbReference type="Proteomes" id="UP000198403">
    <property type="component" value="Unassembled WGS sequence"/>
</dbReference>
<comment type="similarity">
    <text evidence="1">Belongs to the YciI family.</text>
</comment>
<keyword evidence="4" id="KW-1185">Reference proteome</keyword>